<sequence>MKSPNSVPLVSHARRLCDFKHDEANRSVLKALKETASSTIGNNSLFTVRPGISAEEALLHVSMLLKSAEEVSDEITEHASGIEHGLIWSLVHSVEMARGVVDALLDGNRL</sequence>
<dbReference type="Proteomes" id="UP000280455">
    <property type="component" value="Chromosome"/>
</dbReference>
<proteinExistence type="predicted"/>
<name>A0AAD0ZFB9_9PSED</name>
<evidence type="ECO:0000313" key="1">
    <source>
        <dbReference type="EMBL" id="AZE27687.1"/>
    </source>
</evidence>
<dbReference type="AlphaFoldDB" id="A0AAD0ZFB9"/>
<dbReference type="EMBL" id="CP027750">
    <property type="protein sequence ID" value="AZE27687.1"/>
    <property type="molecule type" value="Genomic_DNA"/>
</dbReference>
<dbReference type="Pfam" id="PF19619">
    <property type="entry name" value="DUF6124"/>
    <property type="match status" value="1"/>
</dbReference>
<protein>
    <recommendedName>
        <fullName evidence="3">DUF3077 domain-containing protein</fullName>
    </recommendedName>
</protein>
<evidence type="ECO:0008006" key="3">
    <source>
        <dbReference type="Google" id="ProtNLM"/>
    </source>
</evidence>
<reference evidence="1 2" key="1">
    <citation type="submission" date="2018-03" db="EMBL/GenBank/DDBJ databases">
        <title>Diversity of phytobeneficial traits revealed by whole-genome analysis of worldwide-isolated phenazine-producing Pseudomonas spp.</title>
        <authorList>
            <person name="Biessy A."/>
            <person name="Novinscak A."/>
            <person name="Blom J."/>
            <person name="Leger G."/>
            <person name="Thomashow L.S."/>
            <person name="Cazorla F.M."/>
            <person name="Josic D."/>
            <person name="Filion M."/>
        </authorList>
    </citation>
    <scope>NUCLEOTIDE SEQUENCE [LARGE SCALE GENOMIC DNA]</scope>
    <source>
        <strain evidence="1 2">ChPhzS24</strain>
    </source>
</reference>
<dbReference type="RefSeq" id="WP_164485923.1">
    <property type="nucleotide sequence ID" value="NZ_CP027749.1"/>
</dbReference>
<accession>A0AAD0ZFB9</accession>
<gene>
    <name evidence="1" type="ORF">C4K07_0883</name>
</gene>
<evidence type="ECO:0000313" key="2">
    <source>
        <dbReference type="Proteomes" id="UP000280455"/>
    </source>
</evidence>
<organism evidence="1 2">
    <name type="scientific">Pseudomonas chlororaphis subsp. aureofaciens</name>
    <dbReference type="NCBI Taxonomy" id="587851"/>
    <lineage>
        <taxon>Bacteria</taxon>
        <taxon>Pseudomonadati</taxon>
        <taxon>Pseudomonadota</taxon>
        <taxon>Gammaproteobacteria</taxon>
        <taxon>Pseudomonadales</taxon>
        <taxon>Pseudomonadaceae</taxon>
        <taxon>Pseudomonas</taxon>
    </lineage>
</organism>